<evidence type="ECO:0000259" key="10">
    <source>
        <dbReference type="PROSITE" id="PS01180"/>
    </source>
</evidence>
<keyword evidence="5" id="KW-1133">Transmembrane helix</keyword>
<evidence type="ECO:0000256" key="8">
    <source>
        <dbReference type="ARBA" id="ARBA00023180"/>
    </source>
</evidence>
<reference evidence="12 13" key="1">
    <citation type="submission" date="2024-09" db="EMBL/GenBank/DDBJ databases">
        <title>A chromosome-level genome assembly of Gray's grenadier anchovy, Coilia grayii.</title>
        <authorList>
            <person name="Fu Z."/>
        </authorList>
    </citation>
    <scope>NUCLEOTIDE SEQUENCE [LARGE SCALE GENOMIC DNA]</scope>
    <source>
        <strain evidence="12">G4</strain>
        <tissue evidence="12">Muscle</tissue>
    </source>
</reference>
<accession>A0ABD1INE5</accession>
<dbReference type="SUPFAM" id="SSF49854">
    <property type="entry name" value="Spermadhesin, CUB domain"/>
    <property type="match status" value="1"/>
</dbReference>
<evidence type="ECO:0000256" key="1">
    <source>
        <dbReference type="ARBA" id="ARBA00004479"/>
    </source>
</evidence>
<dbReference type="PANTHER" id="PTHR46806:SF2">
    <property type="entry name" value="NEUROPILIN-2"/>
    <property type="match status" value="1"/>
</dbReference>
<evidence type="ECO:0000256" key="4">
    <source>
        <dbReference type="ARBA" id="ARBA00022737"/>
    </source>
</evidence>
<name>A0ABD1INE5_9TELE</name>
<sequence>MDVTLTFLTFDLENDPLQGAEGECKYDWLEIYDGLPQVGPLIGRHCGTKIPPEIQSSTGILSLSFHTDMAVAKDGFSARYNMTHKDVSDNFHCSNALGMKSGRISDEQISASSVFYDGRWNAQQARLHNEDHGWTPSTDSQKEYIQNLGHISPVPPAPLPSPLETALSAGIHAERSHCRQRPFRNLPGHA</sequence>
<dbReference type="AlphaFoldDB" id="A0ABD1INE5"/>
<evidence type="ECO:0000256" key="6">
    <source>
        <dbReference type="ARBA" id="ARBA00023136"/>
    </source>
</evidence>
<dbReference type="EMBL" id="JBHFQA010000269">
    <property type="protein sequence ID" value="KAL2076523.1"/>
    <property type="molecule type" value="Genomic_DNA"/>
</dbReference>
<feature type="domain" description="F5/8 type C" evidence="11">
    <location>
        <begin position="93"/>
        <end position="146"/>
    </location>
</feature>
<dbReference type="InterPro" id="IPR000421">
    <property type="entry name" value="FA58C"/>
</dbReference>
<evidence type="ECO:0000313" key="13">
    <source>
        <dbReference type="Proteomes" id="UP001591681"/>
    </source>
</evidence>
<protein>
    <recommendedName>
        <fullName evidence="14">CUB domain-containing protein</fullName>
    </recommendedName>
</protein>
<dbReference type="InterPro" id="IPR000859">
    <property type="entry name" value="CUB_dom"/>
</dbReference>
<dbReference type="Proteomes" id="UP001591681">
    <property type="component" value="Unassembled WGS sequence"/>
</dbReference>
<dbReference type="Gene3D" id="2.60.120.290">
    <property type="entry name" value="Spermadhesin, CUB domain"/>
    <property type="match status" value="1"/>
</dbReference>
<keyword evidence="6" id="KW-0472">Membrane</keyword>
<evidence type="ECO:0000256" key="3">
    <source>
        <dbReference type="ARBA" id="ARBA00022729"/>
    </source>
</evidence>
<dbReference type="Pfam" id="PF00431">
    <property type="entry name" value="CUB"/>
    <property type="match status" value="1"/>
</dbReference>
<organism evidence="12 13">
    <name type="scientific">Coilia grayii</name>
    <name type="common">Gray's grenadier anchovy</name>
    <dbReference type="NCBI Taxonomy" id="363190"/>
    <lineage>
        <taxon>Eukaryota</taxon>
        <taxon>Metazoa</taxon>
        <taxon>Chordata</taxon>
        <taxon>Craniata</taxon>
        <taxon>Vertebrata</taxon>
        <taxon>Euteleostomi</taxon>
        <taxon>Actinopterygii</taxon>
        <taxon>Neopterygii</taxon>
        <taxon>Teleostei</taxon>
        <taxon>Clupei</taxon>
        <taxon>Clupeiformes</taxon>
        <taxon>Clupeoidei</taxon>
        <taxon>Engraulidae</taxon>
        <taxon>Coilinae</taxon>
        <taxon>Coilia</taxon>
    </lineage>
</organism>
<proteinExistence type="predicted"/>
<keyword evidence="3" id="KW-0732">Signal</keyword>
<evidence type="ECO:0000259" key="11">
    <source>
        <dbReference type="PROSITE" id="PS50022"/>
    </source>
</evidence>
<keyword evidence="13" id="KW-1185">Reference proteome</keyword>
<keyword evidence="7" id="KW-1015">Disulfide bond</keyword>
<gene>
    <name evidence="12" type="ORF">ACEWY4_027881</name>
</gene>
<dbReference type="InterPro" id="IPR050633">
    <property type="entry name" value="Neuropilin_MCO_CoagFactor"/>
</dbReference>
<feature type="domain" description="CUB" evidence="10">
    <location>
        <begin position="1"/>
        <end position="83"/>
    </location>
</feature>
<keyword evidence="8" id="KW-0325">Glycoprotein</keyword>
<dbReference type="SUPFAM" id="SSF49785">
    <property type="entry name" value="Galactose-binding domain-like"/>
    <property type="match status" value="1"/>
</dbReference>
<dbReference type="SMART" id="SM00042">
    <property type="entry name" value="CUB"/>
    <property type="match status" value="1"/>
</dbReference>
<dbReference type="PROSITE" id="PS01180">
    <property type="entry name" value="CUB"/>
    <property type="match status" value="1"/>
</dbReference>
<comment type="subcellular location">
    <subcellularLocation>
        <location evidence="1">Membrane</location>
        <topology evidence="1">Single-pass type I membrane protein</topology>
    </subcellularLocation>
</comment>
<keyword evidence="4" id="KW-0677">Repeat</keyword>
<evidence type="ECO:0000256" key="5">
    <source>
        <dbReference type="ARBA" id="ARBA00022989"/>
    </source>
</evidence>
<evidence type="ECO:0000256" key="2">
    <source>
        <dbReference type="ARBA" id="ARBA00022692"/>
    </source>
</evidence>
<evidence type="ECO:0000313" key="12">
    <source>
        <dbReference type="EMBL" id="KAL2076523.1"/>
    </source>
</evidence>
<dbReference type="CDD" id="cd00041">
    <property type="entry name" value="CUB"/>
    <property type="match status" value="1"/>
</dbReference>
<dbReference type="GO" id="GO:0016020">
    <property type="term" value="C:membrane"/>
    <property type="evidence" value="ECO:0007669"/>
    <property type="project" value="UniProtKB-SubCell"/>
</dbReference>
<dbReference type="FunFam" id="2.60.120.290:FF:000003">
    <property type="entry name" value="Neuropilin"/>
    <property type="match status" value="1"/>
</dbReference>
<dbReference type="InterPro" id="IPR008979">
    <property type="entry name" value="Galactose-bd-like_sf"/>
</dbReference>
<dbReference type="PROSITE" id="PS50022">
    <property type="entry name" value="FA58C_3"/>
    <property type="match status" value="1"/>
</dbReference>
<comment type="caution">
    <text evidence="9">Lacks conserved residue(s) required for the propagation of feature annotation.</text>
</comment>
<dbReference type="PANTHER" id="PTHR46806">
    <property type="entry name" value="F5/8 TYPE C DOMAIN-CONTAINING PROTEIN"/>
    <property type="match status" value="1"/>
</dbReference>
<comment type="caution">
    <text evidence="12">The sequence shown here is derived from an EMBL/GenBank/DDBJ whole genome shotgun (WGS) entry which is preliminary data.</text>
</comment>
<keyword evidence="2" id="KW-0812">Transmembrane</keyword>
<evidence type="ECO:0000256" key="9">
    <source>
        <dbReference type="PROSITE-ProRule" id="PRU00059"/>
    </source>
</evidence>
<dbReference type="InterPro" id="IPR035914">
    <property type="entry name" value="Sperma_CUB_dom_sf"/>
</dbReference>
<dbReference type="Gene3D" id="2.60.120.260">
    <property type="entry name" value="Galactose-binding domain-like"/>
    <property type="match status" value="1"/>
</dbReference>
<evidence type="ECO:0000256" key="7">
    <source>
        <dbReference type="ARBA" id="ARBA00023157"/>
    </source>
</evidence>
<evidence type="ECO:0008006" key="14">
    <source>
        <dbReference type="Google" id="ProtNLM"/>
    </source>
</evidence>